<dbReference type="PRINTS" id="PR01021">
    <property type="entry name" value="OMPADOMAIN"/>
</dbReference>
<organism evidence="8 9">
    <name type="scientific">Sphingomonas ginsenosidivorax</name>
    <dbReference type="NCBI Taxonomy" id="862135"/>
    <lineage>
        <taxon>Bacteria</taxon>
        <taxon>Pseudomonadati</taxon>
        <taxon>Pseudomonadota</taxon>
        <taxon>Alphaproteobacteria</taxon>
        <taxon>Sphingomonadales</taxon>
        <taxon>Sphingomonadaceae</taxon>
        <taxon>Sphingomonas</taxon>
    </lineage>
</organism>
<dbReference type="AlphaFoldDB" id="A0A5C6UI93"/>
<evidence type="ECO:0000256" key="2">
    <source>
        <dbReference type="ARBA" id="ARBA00023136"/>
    </source>
</evidence>
<comment type="caution">
    <text evidence="8">The sequence shown here is derived from an EMBL/GenBank/DDBJ whole genome shotgun (WGS) entry which is preliminary data.</text>
</comment>
<dbReference type="PROSITE" id="PS51123">
    <property type="entry name" value="OMPA_2"/>
    <property type="match status" value="1"/>
</dbReference>
<dbReference type="RefSeq" id="WP_147083691.1">
    <property type="nucleotide sequence ID" value="NZ_VOQR01000001.1"/>
</dbReference>
<dbReference type="CDD" id="cd07185">
    <property type="entry name" value="OmpA_C-like"/>
    <property type="match status" value="1"/>
</dbReference>
<dbReference type="InterPro" id="IPR050330">
    <property type="entry name" value="Bact_OuterMem_StrucFunc"/>
</dbReference>
<dbReference type="OrthoDB" id="9782229at2"/>
<dbReference type="Gene3D" id="3.30.1330.60">
    <property type="entry name" value="OmpA-like domain"/>
    <property type="match status" value="1"/>
</dbReference>
<keyword evidence="9" id="KW-1185">Reference proteome</keyword>
<dbReference type="GO" id="GO:0009279">
    <property type="term" value="C:cell outer membrane"/>
    <property type="evidence" value="ECO:0007669"/>
    <property type="project" value="UniProtKB-SubCell"/>
</dbReference>
<keyword evidence="2 4" id="KW-0472">Membrane</keyword>
<dbReference type="EMBL" id="VOQR01000001">
    <property type="protein sequence ID" value="TXC72417.1"/>
    <property type="molecule type" value="Genomic_DNA"/>
</dbReference>
<keyword evidence="3" id="KW-0998">Cell outer membrane</keyword>
<feature type="chain" id="PRO_5022676830" evidence="5">
    <location>
        <begin position="25"/>
        <end position="265"/>
    </location>
</feature>
<dbReference type="InterPro" id="IPR002048">
    <property type="entry name" value="EF_hand_dom"/>
</dbReference>
<evidence type="ECO:0000313" key="8">
    <source>
        <dbReference type="EMBL" id="TXC72417.1"/>
    </source>
</evidence>
<comment type="subcellular location">
    <subcellularLocation>
        <location evidence="1">Cell outer membrane</location>
    </subcellularLocation>
</comment>
<dbReference type="PANTHER" id="PTHR30329:SF21">
    <property type="entry name" value="LIPOPROTEIN YIAD-RELATED"/>
    <property type="match status" value="1"/>
</dbReference>
<evidence type="ECO:0000259" key="7">
    <source>
        <dbReference type="PROSITE" id="PS51123"/>
    </source>
</evidence>
<dbReference type="InterPro" id="IPR006664">
    <property type="entry name" value="OMP_bac"/>
</dbReference>
<dbReference type="Pfam" id="PF00691">
    <property type="entry name" value="OmpA"/>
    <property type="match status" value="1"/>
</dbReference>
<dbReference type="SUPFAM" id="SSF103088">
    <property type="entry name" value="OmpA-like"/>
    <property type="match status" value="1"/>
</dbReference>
<gene>
    <name evidence="8" type="ORF">FSB78_16785</name>
</gene>
<dbReference type="InterPro" id="IPR006665">
    <property type="entry name" value="OmpA-like"/>
</dbReference>
<evidence type="ECO:0000313" key="9">
    <source>
        <dbReference type="Proteomes" id="UP000321250"/>
    </source>
</evidence>
<dbReference type="InterPro" id="IPR036737">
    <property type="entry name" value="OmpA-like_sf"/>
</dbReference>
<name>A0A5C6UI93_9SPHN</name>
<evidence type="ECO:0000256" key="5">
    <source>
        <dbReference type="SAM" id="SignalP"/>
    </source>
</evidence>
<dbReference type="GO" id="GO:0005509">
    <property type="term" value="F:calcium ion binding"/>
    <property type="evidence" value="ECO:0007669"/>
    <property type="project" value="InterPro"/>
</dbReference>
<protein>
    <submittedName>
        <fullName evidence="8">OmpA family protein</fullName>
    </submittedName>
</protein>
<feature type="domain" description="EF-hand" evidence="6">
    <location>
        <begin position="68"/>
        <end position="91"/>
    </location>
</feature>
<feature type="domain" description="OmpA-like" evidence="7">
    <location>
        <begin position="143"/>
        <end position="259"/>
    </location>
</feature>
<dbReference type="PANTHER" id="PTHR30329">
    <property type="entry name" value="STATOR ELEMENT OF FLAGELLAR MOTOR COMPLEX"/>
    <property type="match status" value="1"/>
</dbReference>
<evidence type="ECO:0000256" key="3">
    <source>
        <dbReference type="ARBA" id="ARBA00023237"/>
    </source>
</evidence>
<keyword evidence="5" id="KW-0732">Signal</keyword>
<evidence type="ECO:0000256" key="1">
    <source>
        <dbReference type="ARBA" id="ARBA00004442"/>
    </source>
</evidence>
<accession>A0A5C6UI93</accession>
<evidence type="ECO:0000256" key="4">
    <source>
        <dbReference type="PROSITE-ProRule" id="PRU00473"/>
    </source>
</evidence>
<feature type="signal peptide" evidence="5">
    <location>
        <begin position="1"/>
        <end position="24"/>
    </location>
</feature>
<evidence type="ECO:0000259" key="6">
    <source>
        <dbReference type="PROSITE" id="PS50222"/>
    </source>
</evidence>
<dbReference type="Proteomes" id="UP000321250">
    <property type="component" value="Unassembled WGS sequence"/>
</dbReference>
<proteinExistence type="predicted"/>
<dbReference type="PROSITE" id="PS50222">
    <property type="entry name" value="EF_HAND_2"/>
    <property type="match status" value="1"/>
</dbReference>
<reference evidence="8 9" key="1">
    <citation type="journal article" date="2013" name="Antonie Van Leeuwenhoek">
        <title>Sphingomonas ginsenosidivorax sp. nov., with the ability to transform ginsenosides.</title>
        <authorList>
            <person name="Jin X.F."/>
            <person name="Kim J.K."/>
            <person name="Liu Q.M."/>
            <person name="Kang M.S."/>
            <person name="He D."/>
            <person name="Jin F.X."/>
            <person name="Kim S.C."/>
            <person name="Im W.T."/>
        </authorList>
    </citation>
    <scope>NUCLEOTIDE SEQUENCE [LARGE SCALE GENOMIC DNA]</scope>
    <source>
        <strain evidence="8 9">KHI67</strain>
    </source>
</reference>
<sequence length="265" mass="29184">MTKTIARAALGIVMLAASATPVLAQARYDMSNPPWARPGYRLAGAGVPILFPELRETPRGRAFVMPNFDANGDGRISPQEARDANREFARLAGPRRDRFDWDGYARGRGDGPRGPRGVETVVIETTTWDRGAMRDYGFRQTPRGATLTLSEDVLFQTDSAVLRPGAIEKLRPLARYLRGNPGVRVAIDGYTDSRGTDAHNQQLSERRAASVRQAFDDMDVVRARFSVVGHGEADPVASNATTEGMRRNRRVEVTLLGQRADSFAR</sequence>